<organism evidence="1 2">
    <name type="scientific">Qipengyuania citrea</name>
    <dbReference type="NCBI Taxonomy" id="225971"/>
    <lineage>
        <taxon>Bacteria</taxon>
        <taxon>Pseudomonadati</taxon>
        <taxon>Pseudomonadota</taxon>
        <taxon>Alphaproteobacteria</taxon>
        <taxon>Sphingomonadales</taxon>
        <taxon>Erythrobacteraceae</taxon>
        <taxon>Qipengyuania</taxon>
    </lineage>
</organism>
<dbReference type="Proteomes" id="UP001056619">
    <property type="component" value="Chromosome"/>
</dbReference>
<gene>
    <name evidence="1" type="ORF">NCF85_11565</name>
</gene>
<reference evidence="1 2" key="1">
    <citation type="submission" date="2022-06" db="EMBL/GenBank/DDBJ databases">
        <authorList>
            <person name="Liu G."/>
        </authorList>
    </citation>
    <scope>NUCLEOTIDE SEQUENCE [LARGE SCALE GENOMIC DNA]</scope>
    <source>
        <strain evidence="1 2">E4</strain>
    </source>
</reference>
<name>A0ABY4U4P7_9SPHN</name>
<evidence type="ECO:0008006" key="3">
    <source>
        <dbReference type="Google" id="ProtNLM"/>
    </source>
</evidence>
<evidence type="ECO:0000313" key="1">
    <source>
        <dbReference type="EMBL" id="USA60721.1"/>
    </source>
</evidence>
<accession>A0ABY4U4P7</accession>
<protein>
    <recommendedName>
        <fullName evidence="3">Lytic transglycosylase domain-containing protein</fullName>
    </recommendedName>
</protein>
<sequence>MSSDSDRFDLSVQRLLRREIRDLHRRHDIEIALVHASYRMQLHGPGNSQPAIKSQVRMVADSPLFDWRWFADRYSLTLRDSMAAAEYYVRAGAFDGLDPSADFETMAYYLANPDVAKAGWAALVHYLHIGKADCRPLT</sequence>
<dbReference type="RefSeq" id="WP_301641703.1">
    <property type="nucleotide sequence ID" value="NZ_CP098494.1"/>
</dbReference>
<keyword evidence="2" id="KW-1185">Reference proteome</keyword>
<evidence type="ECO:0000313" key="2">
    <source>
        <dbReference type="Proteomes" id="UP001056619"/>
    </source>
</evidence>
<dbReference type="EMBL" id="CP098494">
    <property type="protein sequence ID" value="USA60721.1"/>
    <property type="molecule type" value="Genomic_DNA"/>
</dbReference>
<proteinExistence type="predicted"/>